<comment type="caution">
    <text evidence="7">The sequence shown here is derived from an EMBL/GenBank/DDBJ whole genome shotgun (WGS) entry which is preliminary data.</text>
</comment>
<dbReference type="Pfam" id="PF01553">
    <property type="entry name" value="Acyltransferase"/>
    <property type="match status" value="1"/>
</dbReference>
<organism evidence="7 8">
    <name type="scientific">Williamsia deligens</name>
    <dbReference type="NCBI Taxonomy" id="321325"/>
    <lineage>
        <taxon>Bacteria</taxon>
        <taxon>Bacillati</taxon>
        <taxon>Actinomycetota</taxon>
        <taxon>Actinomycetes</taxon>
        <taxon>Mycobacteriales</taxon>
        <taxon>Nocardiaceae</taxon>
        <taxon>Williamsia</taxon>
    </lineage>
</organism>
<dbReference type="PANTHER" id="PTHR10434">
    <property type="entry name" value="1-ACYL-SN-GLYCEROL-3-PHOSPHATE ACYLTRANSFERASE"/>
    <property type="match status" value="1"/>
</dbReference>
<gene>
    <name evidence="7" type="ORF">ACFQ04_00390</name>
</gene>
<keyword evidence="5 7" id="KW-0012">Acyltransferase</keyword>
<dbReference type="Proteomes" id="UP001597068">
    <property type="component" value="Unassembled WGS sequence"/>
</dbReference>
<feature type="domain" description="Phospholipid/glycerol acyltransferase" evidence="6">
    <location>
        <begin position="92"/>
        <end position="204"/>
    </location>
</feature>
<evidence type="ECO:0000313" key="8">
    <source>
        <dbReference type="Proteomes" id="UP001597068"/>
    </source>
</evidence>
<evidence type="ECO:0000256" key="3">
    <source>
        <dbReference type="ARBA" id="ARBA00022679"/>
    </source>
</evidence>
<protein>
    <submittedName>
        <fullName evidence="7">Lysophospholipid acyltransferase family protein</fullName>
    </submittedName>
</protein>
<dbReference type="InterPro" id="IPR002123">
    <property type="entry name" value="Plipid/glycerol_acylTrfase"/>
</dbReference>
<evidence type="ECO:0000256" key="4">
    <source>
        <dbReference type="ARBA" id="ARBA00023098"/>
    </source>
</evidence>
<evidence type="ECO:0000313" key="7">
    <source>
        <dbReference type="EMBL" id="MFD0924183.1"/>
    </source>
</evidence>
<proteinExistence type="predicted"/>
<keyword evidence="3" id="KW-0808">Transferase</keyword>
<reference evidence="8" key="1">
    <citation type="journal article" date="2019" name="Int. J. Syst. Evol. Microbiol.">
        <title>The Global Catalogue of Microorganisms (GCM) 10K type strain sequencing project: providing services to taxonomists for standard genome sequencing and annotation.</title>
        <authorList>
            <consortium name="The Broad Institute Genomics Platform"/>
            <consortium name="The Broad Institute Genome Sequencing Center for Infectious Disease"/>
            <person name="Wu L."/>
            <person name="Ma J."/>
        </authorList>
    </citation>
    <scope>NUCLEOTIDE SEQUENCE [LARGE SCALE GENOMIC DNA]</scope>
    <source>
        <strain evidence="8">CCUG 50873</strain>
    </source>
</reference>
<accession>A0ABW3G2J7</accession>
<comment type="pathway">
    <text evidence="1">Lipid metabolism.</text>
</comment>
<keyword evidence="2" id="KW-0444">Lipid biosynthesis</keyword>
<evidence type="ECO:0000256" key="2">
    <source>
        <dbReference type="ARBA" id="ARBA00022516"/>
    </source>
</evidence>
<dbReference type="RefSeq" id="WP_253647753.1">
    <property type="nucleotide sequence ID" value="NZ_BAAAMO010000002.1"/>
</dbReference>
<dbReference type="GO" id="GO:0016746">
    <property type="term" value="F:acyltransferase activity"/>
    <property type="evidence" value="ECO:0007669"/>
    <property type="project" value="UniProtKB-KW"/>
</dbReference>
<keyword evidence="8" id="KW-1185">Reference proteome</keyword>
<evidence type="ECO:0000256" key="5">
    <source>
        <dbReference type="ARBA" id="ARBA00023315"/>
    </source>
</evidence>
<evidence type="ECO:0000256" key="1">
    <source>
        <dbReference type="ARBA" id="ARBA00005189"/>
    </source>
</evidence>
<dbReference type="PANTHER" id="PTHR10434:SF64">
    <property type="entry name" value="1-ACYL-SN-GLYCEROL-3-PHOSPHATE ACYLTRANSFERASE-RELATED"/>
    <property type="match status" value="1"/>
</dbReference>
<dbReference type="EMBL" id="JBHTIL010000001">
    <property type="protein sequence ID" value="MFD0924183.1"/>
    <property type="molecule type" value="Genomic_DNA"/>
</dbReference>
<dbReference type="CDD" id="cd07989">
    <property type="entry name" value="LPLAT_AGPAT-like"/>
    <property type="match status" value="1"/>
</dbReference>
<dbReference type="SUPFAM" id="SSF69593">
    <property type="entry name" value="Glycerol-3-phosphate (1)-acyltransferase"/>
    <property type="match status" value="1"/>
</dbReference>
<name>A0ABW3G2J7_9NOCA</name>
<dbReference type="SMART" id="SM00563">
    <property type="entry name" value="PlsC"/>
    <property type="match status" value="1"/>
</dbReference>
<keyword evidence="4" id="KW-0443">Lipid metabolism</keyword>
<evidence type="ECO:0000259" key="6">
    <source>
        <dbReference type="SMART" id="SM00563"/>
    </source>
</evidence>
<sequence length="302" mass="31732">MTDHAWFPTSSCDASCVREPASDPVGPLGVACRVARFTVTAGAVVAAGTPVSLLPRPVRRRFLRGSARSLLASLGITVEVDDRRPQVGRGVGLVVANHTTFLDIVAIACVVPARFVAKSEVLGWPVVGDLARRLGVIGIDRRSLRSLPATVAAMTEGLFADDAVGVFPEGTTWCGHAGGRFRPAAFQAAVDAQMPVIPVHVGFRDADGAVATVSAFIGDDDLMDTVRRILRTRGLSVVVRVHELQLPADDRRELTRRCERLVFGDLVSDDSLAAIPTIPAPVRPIRSAAGAPSAGQVPAGAA</sequence>